<evidence type="ECO:0008006" key="6">
    <source>
        <dbReference type="Google" id="ProtNLM"/>
    </source>
</evidence>
<dbReference type="AlphaFoldDB" id="A0ABD2M6B2"/>
<feature type="region of interest" description="Disordered" evidence="1">
    <location>
        <begin position="431"/>
        <end position="451"/>
    </location>
</feature>
<dbReference type="Pfam" id="PF23674">
    <property type="entry name" value="RYYR-CCHC"/>
    <property type="match status" value="1"/>
</dbReference>
<accession>A0ABD2M6B2</accession>
<organism evidence="4 5">
    <name type="scientific">Heterodera trifolii</name>
    <dbReference type="NCBI Taxonomy" id="157864"/>
    <lineage>
        <taxon>Eukaryota</taxon>
        <taxon>Metazoa</taxon>
        <taxon>Ecdysozoa</taxon>
        <taxon>Nematoda</taxon>
        <taxon>Chromadorea</taxon>
        <taxon>Rhabditida</taxon>
        <taxon>Tylenchina</taxon>
        <taxon>Tylenchomorpha</taxon>
        <taxon>Tylenchoidea</taxon>
        <taxon>Heteroderidae</taxon>
        <taxon>Heteroderinae</taxon>
        <taxon>Heterodera</taxon>
    </lineage>
</organism>
<dbReference type="PANTHER" id="PTHR11106:SF27">
    <property type="entry name" value="MACRO DOMAIN-CONTAINING PROTEIN"/>
    <property type="match status" value="1"/>
</dbReference>
<sequence>MAKNQRSLFRGKVIVCRESIEEVNSDCFINFSCPNILSGTESFKRIHDLAGPELAHECEKFLHIFPTSSRVTSSFLATNFKFIVHTVVPNPLDFTRLIDMKKVYICIRNSLELAVEEGAKTIAFPCHFPGLSPRVACELILRIFTVWIHRCKYSDELTEIKITCDFEPIFHQFVQSARSLYEEANTIGHKFVPAFAQQHAAYIHNRTKMDRPRRNRLRRLYEFPPPDAPQVRLELSAKLAPTILVLDDEHGMKRQYRLTNRSRDGRKLYFRCSRCDTLIKKDGHQFGIRAKLIVEDGHIVSERFPQHHPLCVPKPLEEVLVQQVDRTSRREVKDGYLLPQDAYRKALDRMRFEARQLGMAVEECFPDWPKLRQQYCRIRKQAVRERMQRNWEMMVMMHGGERMIDEDYDGQEQYYDGADFSYGRQLQQKHRIPPDIDMDVDVEDDGDGNLR</sequence>
<evidence type="ECO:0000259" key="3">
    <source>
        <dbReference type="Pfam" id="PF23674"/>
    </source>
</evidence>
<gene>
    <name evidence="4" type="ORF">niasHT_001261</name>
</gene>
<evidence type="ECO:0000313" key="4">
    <source>
        <dbReference type="EMBL" id="KAL3123061.1"/>
    </source>
</evidence>
<dbReference type="InterPro" id="IPR043472">
    <property type="entry name" value="Macro_dom-like"/>
</dbReference>
<reference evidence="4 5" key="1">
    <citation type="submission" date="2024-10" db="EMBL/GenBank/DDBJ databases">
        <authorList>
            <person name="Kim D."/>
        </authorList>
    </citation>
    <scope>NUCLEOTIDE SEQUENCE [LARGE SCALE GENOMIC DNA]</scope>
    <source>
        <strain evidence="4">BH-2024</strain>
    </source>
</reference>
<feature type="compositionally biased region" description="Acidic residues" evidence="1">
    <location>
        <begin position="436"/>
        <end position="451"/>
    </location>
</feature>
<feature type="domain" description="Macro" evidence="2">
    <location>
        <begin position="44"/>
        <end position="126"/>
    </location>
</feature>
<dbReference type="SUPFAM" id="SSF52949">
    <property type="entry name" value="Macro domain-like"/>
    <property type="match status" value="1"/>
</dbReference>
<dbReference type="PANTHER" id="PTHR11106">
    <property type="entry name" value="GANGLIOSIDE INDUCED DIFFERENTIATION ASSOCIATED PROTEIN 2-RELATED"/>
    <property type="match status" value="1"/>
</dbReference>
<dbReference type="Proteomes" id="UP001620626">
    <property type="component" value="Unassembled WGS sequence"/>
</dbReference>
<keyword evidence="5" id="KW-1185">Reference proteome</keyword>
<evidence type="ECO:0000313" key="5">
    <source>
        <dbReference type="Proteomes" id="UP001620626"/>
    </source>
</evidence>
<dbReference type="Pfam" id="PF01661">
    <property type="entry name" value="Macro"/>
    <property type="match status" value="1"/>
</dbReference>
<dbReference type="Gene3D" id="3.40.220.10">
    <property type="entry name" value="Leucine Aminopeptidase, subunit E, domain 1"/>
    <property type="match status" value="1"/>
</dbReference>
<evidence type="ECO:0000259" key="2">
    <source>
        <dbReference type="Pfam" id="PF01661"/>
    </source>
</evidence>
<dbReference type="EMBL" id="JBICBT010000114">
    <property type="protein sequence ID" value="KAL3123061.1"/>
    <property type="molecule type" value="Genomic_DNA"/>
</dbReference>
<proteinExistence type="predicted"/>
<name>A0ABD2M6B2_9BILA</name>
<evidence type="ECO:0000256" key="1">
    <source>
        <dbReference type="SAM" id="MobiDB-lite"/>
    </source>
</evidence>
<feature type="domain" description="RYYR-CCHC" evidence="3">
    <location>
        <begin position="232"/>
        <end position="311"/>
    </location>
</feature>
<dbReference type="InterPro" id="IPR002589">
    <property type="entry name" value="Macro_dom"/>
</dbReference>
<protein>
    <recommendedName>
        <fullName evidence="6">Macro domain-containing protein</fullName>
    </recommendedName>
</protein>
<dbReference type="InterPro" id="IPR057001">
    <property type="entry name" value="RYYR-CCHC"/>
</dbReference>
<comment type="caution">
    <text evidence="4">The sequence shown here is derived from an EMBL/GenBank/DDBJ whole genome shotgun (WGS) entry which is preliminary data.</text>
</comment>